<dbReference type="Proteomes" id="UP000708148">
    <property type="component" value="Unassembled WGS sequence"/>
</dbReference>
<reference evidence="2" key="1">
    <citation type="submission" date="2020-12" db="EMBL/GenBank/DDBJ databases">
        <authorList>
            <person name="Iha C."/>
        </authorList>
    </citation>
    <scope>NUCLEOTIDE SEQUENCE</scope>
</reference>
<evidence type="ECO:0000313" key="2">
    <source>
        <dbReference type="EMBL" id="CAD7699320.1"/>
    </source>
</evidence>
<protein>
    <submittedName>
        <fullName evidence="2">Uncharacterized protein</fullName>
    </submittedName>
</protein>
<dbReference type="OrthoDB" id="578908at2759"/>
<keyword evidence="3" id="KW-1185">Reference proteome</keyword>
<gene>
    <name evidence="2" type="ORF">OSTQU699_LOCUS4679</name>
</gene>
<organism evidence="2 3">
    <name type="scientific">Ostreobium quekettii</name>
    <dbReference type="NCBI Taxonomy" id="121088"/>
    <lineage>
        <taxon>Eukaryota</taxon>
        <taxon>Viridiplantae</taxon>
        <taxon>Chlorophyta</taxon>
        <taxon>core chlorophytes</taxon>
        <taxon>Ulvophyceae</taxon>
        <taxon>TCBD clade</taxon>
        <taxon>Bryopsidales</taxon>
        <taxon>Ostreobineae</taxon>
        <taxon>Ostreobiaceae</taxon>
        <taxon>Ostreobium</taxon>
    </lineage>
</organism>
<evidence type="ECO:0000313" key="3">
    <source>
        <dbReference type="Proteomes" id="UP000708148"/>
    </source>
</evidence>
<dbReference type="AlphaFoldDB" id="A0A8S1IZD2"/>
<dbReference type="EMBL" id="CAJHUC010000992">
    <property type="protein sequence ID" value="CAD7699320.1"/>
    <property type="molecule type" value="Genomic_DNA"/>
</dbReference>
<accession>A0A8S1IZD2</accession>
<comment type="caution">
    <text evidence="2">The sequence shown here is derived from an EMBL/GenBank/DDBJ whole genome shotgun (WGS) entry which is preliminary data.</text>
</comment>
<evidence type="ECO:0000256" key="1">
    <source>
        <dbReference type="SAM" id="MobiDB-lite"/>
    </source>
</evidence>
<sequence length="387" mass="41577">MAQAGDAGPAAEGTPRTAGASFTTTEELDARLEGTIPRPYRSWEPQGPDAGRCRDKAKRALAAFSTATRSAAALFCAGAMRRSHAAASCPDVALIEPPCLVAGSDSCVDIHLSRDLRDKETLRVELRRGEQVLAGGTIMAGEGRVVSICAPAMDSCVAQIAITNSDNELCISTSSLLALPESAAGEFGSLLSRTIAEVHNNSAPRMGCCPSACPNEDADVRPNLLTQVCEDAQWMKEAVWATYFRPLCADFAAVLEDLVAHQRDQLDQGDQEDLEDQVDQIDHSEDLRVQLTTYLIANHMWTSASFLLTTCMRSGVRVTLGPFRLGEDDVTPHCLKRHFFLVGTGVAGPVGGGQIPVDAVKKIGPLRKRSGELNLEETEDGYVFAFR</sequence>
<feature type="region of interest" description="Disordered" evidence="1">
    <location>
        <begin position="1"/>
        <end position="26"/>
    </location>
</feature>
<proteinExistence type="predicted"/>
<name>A0A8S1IZD2_9CHLO</name>